<evidence type="ECO:0000256" key="6">
    <source>
        <dbReference type="PIRNR" id="PIRNR001365"/>
    </source>
</evidence>
<comment type="pathway">
    <text evidence="2 5">Carbohydrate acid metabolism; D-glucarate degradation; 2,5-dioxopentanoate from D-glucarate: step 2/2.</text>
</comment>
<dbReference type="PANTHER" id="PTHR12128">
    <property type="entry name" value="DIHYDRODIPICOLINATE SYNTHASE"/>
    <property type="match status" value="1"/>
</dbReference>
<organism evidence="7 8">
    <name type="scientific">Pseudonocardia alaniniphila</name>
    <dbReference type="NCBI Taxonomy" id="75291"/>
    <lineage>
        <taxon>Bacteria</taxon>
        <taxon>Bacillati</taxon>
        <taxon>Actinomycetota</taxon>
        <taxon>Actinomycetes</taxon>
        <taxon>Pseudonocardiales</taxon>
        <taxon>Pseudonocardiaceae</taxon>
        <taxon>Pseudonocardia</taxon>
    </lineage>
</organism>
<dbReference type="Gene3D" id="3.20.20.70">
    <property type="entry name" value="Aldolase class I"/>
    <property type="match status" value="1"/>
</dbReference>
<evidence type="ECO:0000256" key="4">
    <source>
        <dbReference type="ARBA" id="ARBA00023239"/>
    </source>
</evidence>
<dbReference type="InterPro" id="IPR002220">
    <property type="entry name" value="DapA-like"/>
</dbReference>
<keyword evidence="8" id="KW-1185">Reference proteome</keyword>
<sequence length="307" mass="32376">MPAPAPSALAAALGAGLLSFPVTHFTTDLEFDEPAYRKHLGWLAGYDVAGLFAAGGTGEFFSLSPTEVDRVVRAAVSEVGGAVPVLAPAGHGTVIAVEQARAAEAAGASGVLLFPPYLTEAPQDGIVAHVKAVCAATDLGVVFYNRANARIGVDALAQLADACPNLVGFKDGVGDIELMTRVYARFGDRFTYIGGLPTAETFALPYLQLGVTTYSSAIFNFVPRFALDFFADVRTGDRAAVYRRLNDFVLPYLDIRDRRKGYAVSIIKAGLTAVGRSGGPVRPPLTDLTAEERSALTELVQRIAPQA</sequence>
<dbReference type="SMART" id="SM01130">
    <property type="entry name" value="DHDPS"/>
    <property type="match status" value="1"/>
</dbReference>
<comment type="catalytic activity">
    <reaction evidence="1 5">
        <text>5-dehydro-4-deoxy-D-glucarate + H(+) = 2,5-dioxopentanoate + CO2 + H2O</text>
        <dbReference type="Rhea" id="RHEA:24608"/>
        <dbReference type="ChEBI" id="CHEBI:15377"/>
        <dbReference type="ChEBI" id="CHEBI:15378"/>
        <dbReference type="ChEBI" id="CHEBI:16526"/>
        <dbReference type="ChEBI" id="CHEBI:42819"/>
        <dbReference type="ChEBI" id="CHEBI:58136"/>
        <dbReference type="EC" id="4.2.1.41"/>
    </reaction>
</comment>
<dbReference type="InterPro" id="IPR013785">
    <property type="entry name" value="Aldolase_TIM"/>
</dbReference>
<dbReference type="NCBIfam" id="NF002958">
    <property type="entry name" value="PRK03620.1"/>
    <property type="match status" value="1"/>
</dbReference>
<dbReference type="PANTHER" id="PTHR12128:SF19">
    <property type="entry name" value="5-DEHYDRO-4-DEOXYGLUCARATE DEHYDRATASE 2-RELATED"/>
    <property type="match status" value="1"/>
</dbReference>
<dbReference type="EC" id="4.2.1.41" evidence="5"/>
<dbReference type="CDD" id="cd00951">
    <property type="entry name" value="KDGDH"/>
    <property type="match status" value="1"/>
</dbReference>
<evidence type="ECO:0000256" key="2">
    <source>
        <dbReference type="ARBA" id="ARBA00004983"/>
    </source>
</evidence>
<protein>
    <recommendedName>
        <fullName evidence="5">Probable 5-dehydro-4-deoxyglucarate dehydratase</fullName>
        <ecNumber evidence="5">4.2.1.41</ecNumber>
    </recommendedName>
    <alternativeName>
        <fullName evidence="5">5-keto-4-deoxy-glucarate dehydratase</fullName>
        <shortName evidence="5">KDGDH</shortName>
    </alternativeName>
</protein>
<keyword evidence="4 5" id="KW-0456">Lyase</keyword>
<dbReference type="EMBL" id="JAKXMK010000030">
    <property type="protein sequence ID" value="MCH6170096.1"/>
    <property type="molecule type" value="Genomic_DNA"/>
</dbReference>
<dbReference type="SUPFAM" id="SSF51569">
    <property type="entry name" value="Aldolase"/>
    <property type="match status" value="1"/>
</dbReference>
<comment type="similarity">
    <text evidence="3 5 6">Belongs to the DapA family.</text>
</comment>
<dbReference type="PIRSF" id="PIRSF001365">
    <property type="entry name" value="DHDPS"/>
    <property type="match status" value="1"/>
</dbReference>
<accession>A0ABS9TNK8</accession>
<evidence type="ECO:0000313" key="7">
    <source>
        <dbReference type="EMBL" id="MCH6170096.1"/>
    </source>
</evidence>
<comment type="caution">
    <text evidence="7">The sequence shown here is derived from an EMBL/GenBank/DDBJ whole genome shotgun (WGS) entry which is preliminary data.</text>
</comment>
<dbReference type="HAMAP" id="MF_00694">
    <property type="entry name" value="KDGDH"/>
    <property type="match status" value="1"/>
</dbReference>
<dbReference type="Proteomes" id="UP001299970">
    <property type="component" value="Unassembled WGS sequence"/>
</dbReference>
<dbReference type="RefSeq" id="WP_241040904.1">
    <property type="nucleotide sequence ID" value="NZ_BAAAJF010000028.1"/>
</dbReference>
<name>A0ABS9TNK8_9PSEU</name>
<evidence type="ECO:0000313" key="8">
    <source>
        <dbReference type="Proteomes" id="UP001299970"/>
    </source>
</evidence>
<gene>
    <name evidence="7" type="primary">kdgD</name>
    <name evidence="7" type="ORF">MMF94_30725</name>
</gene>
<proteinExistence type="inferred from homology"/>
<dbReference type="GO" id="GO:0047448">
    <property type="term" value="F:5-dehydro-4-deoxyglucarate dehydratase activity"/>
    <property type="evidence" value="ECO:0007669"/>
    <property type="project" value="UniProtKB-EC"/>
</dbReference>
<dbReference type="Pfam" id="PF00701">
    <property type="entry name" value="DHDPS"/>
    <property type="match status" value="1"/>
</dbReference>
<reference evidence="7 8" key="1">
    <citation type="submission" date="2022-03" db="EMBL/GenBank/DDBJ databases">
        <title>Pseudonocardia alaer sp. nov., a novel actinomycete isolated from reed forest soil.</title>
        <authorList>
            <person name="Wang L."/>
        </authorList>
    </citation>
    <scope>NUCLEOTIDE SEQUENCE [LARGE SCALE GENOMIC DNA]</scope>
    <source>
        <strain evidence="7 8">Y-16303</strain>
    </source>
</reference>
<evidence type="ECO:0000256" key="1">
    <source>
        <dbReference type="ARBA" id="ARBA00001446"/>
    </source>
</evidence>
<dbReference type="NCBIfam" id="TIGR03249">
    <property type="entry name" value="KdgD"/>
    <property type="match status" value="1"/>
</dbReference>
<evidence type="ECO:0000256" key="5">
    <source>
        <dbReference type="HAMAP-Rule" id="MF_00694"/>
    </source>
</evidence>
<evidence type="ECO:0000256" key="3">
    <source>
        <dbReference type="ARBA" id="ARBA00007592"/>
    </source>
</evidence>
<dbReference type="InterPro" id="IPR017655">
    <property type="entry name" value="Dehydro-deoxyglucarate_dehyd"/>
</dbReference>